<reference evidence="1 2" key="1">
    <citation type="submission" date="2017-03" db="EMBL/GenBank/DDBJ databases">
        <authorList>
            <person name="Safronova V.I."/>
            <person name="Sazanova A.L."/>
            <person name="Chirak E.R."/>
        </authorList>
    </citation>
    <scope>NUCLEOTIDE SEQUENCE [LARGE SCALE GENOMIC DNA]</scope>
    <source>
        <strain evidence="1 2">Tri-43</strain>
    </source>
</reference>
<protein>
    <recommendedName>
        <fullName evidence="3">Transposase</fullName>
    </recommendedName>
</protein>
<evidence type="ECO:0000313" key="1">
    <source>
        <dbReference type="EMBL" id="RXT18000.1"/>
    </source>
</evidence>
<evidence type="ECO:0000313" key="2">
    <source>
        <dbReference type="Proteomes" id="UP000290767"/>
    </source>
</evidence>
<comment type="caution">
    <text evidence="1">The sequence shown here is derived from an EMBL/GenBank/DDBJ whole genome shotgun (WGS) entry which is preliminary data.</text>
</comment>
<accession>A0A4V1NZS1</accession>
<dbReference type="Proteomes" id="UP000290767">
    <property type="component" value="Unassembled WGS sequence"/>
</dbReference>
<sequence length="82" mass="9134">MCEAAALSADWRQSGRTWDFRRCSPNKSKNDTAPACVLVRGLPAKHVLADRAYDASTIPDFGTDTALSRSFWSDGRLLITWM</sequence>
<dbReference type="AlphaFoldDB" id="A0A4V1NZS1"/>
<dbReference type="EMBL" id="MZMU01000021">
    <property type="protein sequence ID" value="RXT18000.1"/>
    <property type="molecule type" value="Genomic_DNA"/>
</dbReference>
<organism evidence="1 2">
    <name type="scientific">Rhizobium leguminosarum</name>
    <dbReference type="NCBI Taxonomy" id="384"/>
    <lineage>
        <taxon>Bacteria</taxon>
        <taxon>Pseudomonadati</taxon>
        <taxon>Pseudomonadota</taxon>
        <taxon>Alphaproteobacteria</taxon>
        <taxon>Hyphomicrobiales</taxon>
        <taxon>Rhizobiaceae</taxon>
        <taxon>Rhizobium/Agrobacterium group</taxon>
        <taxon>Rhizobium</taxon>
    </lineage>
</organism>
<proteinExistence type="predicted"/>
<gene>
    <name evidence="1" type="ORF">B5P46_28525</name>
</gene>
<evidence type="ECO:0008006" key="3">
    <source>
        <dbReference type="Google" id="ProtNLM"/>
    </source>
</evidence>
<name>A0A4V1NZS1_RHILE</name>